<feature type="transmembrane region" description="Helical" evidence="5">
    <location>
        <begin position="20"/>
        <end position="41"/>
    </location>
</feature>
<dbReference type="PANTHER" id="PTHR43701">
    <property type="entry name" value="MEMBRANE TRANSPORTER PROTEIN MJ0441-RELATED"/>
    <property type="match status" value="1"/>
</dbReference>
<evidence type="ECO:0000256" key="3">
    <source>
        <dbReference type="ARBA" id="ARBA00022989"/>
    </source>
</evidence>
<evidence type="ECO:0000256" key="4">
    <source>
        <dbReference type="ARBA" id="ARBA00023136"/>
    </source>
</evidence>
<organism evidence="6 7">
    <name type="scientific">Kozakia baliensis</name>
    <dbReference type="NCBI Taxonomy" id="153496"/>
    <lineage>
        <taxon>Bacteria</taxon>
        <taxon>Pseudomonadati</taxon>
        <taxon>Pseudomonadota</taxon>
        <taxon>Alphaproteobacteria</taxon>
        <taxon>Acetobacterales</taxon>
        <taxon>Acetobacteraceae</taxon>
        <taxon>Kozakia</taxon>
    </lineage>
</organism>
<dbReference type="InterPro" id="IPR051598">
    <property type="entry name" value="TSUP/Inactive_protease-like"/>
</dbReference>
<dbReference type="AlphaFoldDB" id="A0A1D8UQK7"/>
<dbReference type="PANTHER" id="PTHR43701:SF2">
    <property type="entry name" value="MEMBRANE TRANSPORTER PROTEIN YJNA-RELATED"/>
    <property type="match status" value="1"/>
</dbReference>
<evidence type="ECO:0000256" key="5">
    <source>
        <dbReference type="RuleBase" id="RU363041"/>
    </source>
</evidence>
<feature type="transmembrane region" description="Helical" evidence="5">
    <location>
        <begin position="216"/>
        <end position="240"/>
    </location>
</feature>
<dbReference type="RefSeq" id="WP_029603755.1">
    <property type="nucleotide sequence ID" value="NZ_BJVW01000004.1"/>
</dbReference>
<keyword evidence="5" id="KW-1003">Cell membrane</keyword>
<proteinExistence type="inferred from homology"/>
<evidence type="ECO:0000313" key="6">
    <source>
        <dbReference type="EMBL" id="AOX15925.1"/>
    </source>
</evidence>
<accession>A0A1D8UQK7</accession>
<dbReference type="eggNOG" id="COG0730">
    <property type="taxonomic scope" value="Bacteria"/>
</dbReference>
<sequence>MSLLDVINPLYVASGLGVGFLVGMTGVGGGSLMTPLLILVFRIHPQSAVGTDLLYAAITKSVGTLVHGRKGSVDWRVVARLASGSLPATLVTLAFLSWYGSPSHDTARLISIALGVALLLTAPSVFFRRELQAWSHRHAGELTEKQAAIWTIVLGALLGVMVTISSVGAGAIGMTVLILLYPNLPTAKLVGSDIAHAVPLTFIAGMGHWWMGSVQIPMLVSLLCGSIPGIILGSLCIGAVNERVQRSVLAAVLFIVGWRLI</sequence>
<evidence type="ECO:0000313" key="7">
    <source>
        <dbReference type="Proteomes" id="UP000179145"/>
    </source>
</evidence>
<comment type="similarity">
    <text evidence="5">Belongs to the 4-toluene sulfonate uptake permease (TSUP) (TC 2.A.102) family.</text>
</comment>
<keyword evidence="2 5" id="KW-0812">Transmembrane</keyword>
<comment type="subcellular location">
    <subcellularLocation>
        <location evidence="5">Cell membrane</location>
        <topology evidence="5">Multi-pass membrane protein</topology>
    </subcellularLocation>
    <subcellularLocation>
        <location evidence="1">Membrane</location>
        <topology evidence="1">Multi-pass membrane protein</topology>
    </subcellularLocation>
</comment>
<dbReference type="KEGG" id="kba:A0U89_00900"/>
<dbReference type="Proteomes" id="UP000179145">
    <property type="component" value="Chromosome"/>
</dbReference>
<dbReference type="GO" id="GO:0005886">
    <property type="term" value="C:plasma membrane"/>
    <property type="evidence" value="ECO:0007669"/>
    <property type="project" value="UniProtKB-SubCell"/>
</dbReference>
<dbReference type="EMBL" id="CP014674">
    <property type="protein sequence ID" value="AOX15925.1"/>
    <property type="molecule type" value="Genomic_DNA"/>
</dbReference>
<dbReference type="Pfam" id="PF01925">
    <property type="entry name" value="TauE"/>
    <property type="match status" value="1"/>
</dbReference>
<feature type="transmembrane region" description="Helical" evidence="5">
    <location>
        <begin position="148"/>
        <end position="181"/>
    </location>
</feature>
<evidence type="ECO:0000256" key="2">
    <source>
        <dbReference type="ARBA" id="ARBA00022692"/>
    </source>
</evidence>
<protein>
    <recommendedName>
        <fullName evidence="5">Probable membrane transporter protein</fullName>
    </recommendedName>
</protein>
<feature type="transmembrane region" description="Helical" evidence="5">
    <location>
        <begin position="77"/>
        <end position="100"/>
    </location>
</feature>
<keyword evidence="4 5" id="KW-0472">Membrane</keyword>
<reference evidence="6 7" key="1">
    <citation type="journal article" date="2016" name="Microb. Cell Fact.">
        <title>Dissection of exopolysaccharide biosynthesis in Kozakia baliensis.</title>
        <authorList>
            <person name="Brandt J.U."/>
            <person name="Jakob F."/>
            <person name="Behr J."/>
            <person name="Geissler A.J."/>
            <person name="Vogel R.F."/>
        </authorList>
    </citation>
    <scope>NUCLEOTIDE SEQUENCE [LARGE SCALE GENOMIC DNA]</scope>
    <source>
        <strain evidence="6 7">DSM 14400</strain>
    </source>
</reference>
<dbReference type="OrthoDB" id="5189995at2"/>
<dbReference type="STRING" id="153496.A0U89_00900"/>
<evidence type="ECO:0000256" key="1">
    <source>
        <dbReference type="ARBA" id="ARBA00004141"/>
    </source>
</evidence>
<gene>
    <name evidence="6" type="ORF">A0U89_00900</name>
</gene>
<keyword evidence="3 5" id="KW-1133">Transmembrane helix</keyword>
<dbReference type="InterPro" id="IPR002781">
    <property type="entry name" value="TM_pro_TauE-like"/>
</dbReference>
<feature type="transmembrane region" description="Helical" evidence="5">
    <location>
        <begin position="106"/>
        <end position="127"/>
    </location>
</feature>
<name>A0A1D8UQK7_9PROT</name>
<keyword evidence="7" id="KW-1185">Reference proteome</keyword>